<evidence type="ECO:0000256" key="1">
    <source>
        <dbReference type="ARBA" id="ARBA00001957"/>
    </source>
</evidence>
<dbReference type="InterPro" id="IPR045851">
    <property type="entry name" value="AMP-bd_C_sf"/>
</dbReference>
<feature type="compositionally biased region" description="Basic residues" evidence="4">
    <location>
        <begin position="1"/>
        <end position="10"/>
    </location>
</feature>
<keyword evidence="2" id="KW-0596">Phosphopantetheine</keyword>
<dbReference type="InterPro" id="IPR020806">
    <property type="entry name" value="PKS_PP-bd"/>
</dbReference>
<feature type="domain" description="Carrier" evidence="5">
    <location>
        <begin position="987"/>
        <end position="1062"/>
    </location>
</feature>
<dbReference type="SUPFAM" id="SSF56801">
    <property type="entry name" value="Acetyl-CoA synthetase-like"/>
    <property type="match status" value="1"/>
</dbReference>
<evidence type="ECO:0000256" key="3">
    <source>
        <dbReference type="ARBA" id="ARBA00022553"/>
    </source>
</evidence>
<dbReference type="CDD" id="cd19531">
    <property type="entry name" value="LCL_NRPS-like"/>
    <property type="match status" value="2"/>
</dbReference>
<reference evidence="6 7" key="1">
    <citation type="submission" date="2021-01" db="EMBL/GenBank/DDBJ databases">
        <title>WGS of actinomycetes isolated from Thailand.</title>
        <authorList>
            <person name="Thawai C."/>
        </authorList>
    </citation>
    <scope>NUCLEOTIDE SEQUENCE [LARGE SCALE GENOMIC DNA]</scope>
    <source>
        <strain evidence="6 7">CA3R110</strain>
    </source>
</reference>
<feature type="region of interest" description="Disordered" evidence="4">
    <location>
        <begin position="451"/>
        <end position="472"/>
    </location>
</feature>
<evidence type="ECO:0000313" key="6">
    <source>
        <dbReference type="EMBL" id="MBL1120961.1"/>
    </source>
</evidence>
<dbReference type="SMART" id="SM00823">
    <property type="entry name" value="PKS_PP"/>
    <property type="match status" value="1"/>
</dbReference>
<evidence type="ECO:0000259" key="5">
    <source>
        <dbReference type="PROSITE" id="PS50075"/>
    </source>
</evidence>
<dbReference type="InterPro" id="IPR025110">
    <property type="entry name" value="AMP-bd_C"/>
</dbReference>
<dbReference type="Gene3D" id="3.30.559.30">
    <property type="entry name" value="Nonribosomal peptide synthetase, condensation domain"/>
    <property type="match status" value="2"/>
</dbReference>
<dbReference type="Gene3D" id="2.30.38.10">
    <property type="entry name" value="Luciferase, Domain 3"/>
    <property type="match status" value="1"/>
</dbReference>
<dbReference type="Gene3D" id="1.10.1200.10">
    <property type="entry name" value="ACP-like"/>
    <property type="match status" value="1"/>
</dbReference>
<dbReference type="CDD" id="cd17651">
    <property type="entry name" value="A_NRPS_VisG_like"/>
    <property type="match status" value="1"/>
</dbReference>
<dbReference type="Pfam" id="PF13193">
    <property type="entry name" value="AMP-binding_C"/>
    <property type="match status" value="1"/>
</dbReference>
<dbReference type="InterPro" id="IPR023213">
    <property type="entry name" value="CAT-like_dom_sf"/>
</dbReference>
<accession>A0ABS1Q8H8</accession>
<dbReference type="Gene3D" id="3.30.300.30">
    <property type="match status" value="1"/>
</dbReference>
<dbReference type="InterPro" id="IPR009081">
    <property type="entry name" value="PP-bd_ACP"/>
</dbReference>
<dbReference type="InterPro" id="IPR036736">
    <property type="entry name" value="ACP-like_sf"/>
</dbReference>
<proteinExistence type="predicted"/>
<dbReference type="InterPro" id="IPR010071">
    <property type="entry name" value="AA_adenyl_dom"/>
</dbReference>
<dbReference type="PANTHER" id="PTHR45527">
    <property type="entry name" value="NONRIBOSOMAL PEPTIDE SYNTHETASE"/>
    <property type="match status" value="1"/>
</dbReference>
<comment type="cofactor">
    <cofactor evidence="1">
        <name>pantetheine 4'-phosphate</name>
        <dbReference type="ChEBI" id="CHEBI:47942"/>
    </cofactor>
</comment>
<sequence>MASKSPRLRRKPDGNGIGPVDRNRPLPASFAQQRLWLMHQIAPASNSYNLPIVQRLRGPLDPTVLERALRLVVDRHEALRTVFDTDDGDPRQRILPGDATGLRQVDARDEEHARTLIRRETAEPFDLSTGPVLRALLVRLADDDHVLALTVHHVAGDGWSLAILQMELSAQYAALLRGTQADLPKLPVQYADFAQWERRMLSGPRLEKRLAYWQDHLRGAPPVLDLPADRPRPAIGDSDAGSVSWSPPAELVAAAREVGRSSGTTLFMTLLAAFQVTLSRYARTDDVLVATPTANRNRAEVEGLVGMFVNTLALRGDLSGDPTFRELLRRTRTTATGAFANADLPFDLLVERLAPPRDLAINPVVQVLFQLLPMLPNPVTLPGVTAEPFAMDQFFTRMDLEFHVYEDAADDRLLGHMWYSRALFDQARIEQLLDHLTLVLRSVLNRPDDPISTVPLTPDGDTRLPALPSNDTERTLPVDSLPRLLAYAAARTPDAVAVIDEQVTLTYAELGRRANRLAHLLIHRGVRPGTLVGLCLDRGAPMIVGMLGILKAGAAYVPIDPEHPLERTRFVLADSDIATVVTQPEHRSRFEDVRDVILPDDPGLREQPDSAPDVRLDRDSLAYAIYTSGSTGRPKAVLMPGISVVNLLLWQERTMGREPDSRTVQFITSTFDYSVQEIFSALLGGTLVIPSDEVRLDPARLVRWMDDNRITRVYAPTTVLRAIVEHVDPYGNGLSALRHLCQGGEPLVLDTRLRELCRRRPHLRVHNHYGPAESQLVTGYTLPADVSAWPATAPIGPPIDNTRIHLLDDALRPVPDGVPGQLCIAGIGLARGYLARPDLVRERFIAGGTGSEPRMYISGDLARRLPDGNLEFLGRIDSQVKIRGIRIELGEIETVLSEHEAVRQAAVALRKDDRGDDRLVAYVVTDADAATIGAELRDHVERLLPSALTPSAFVVLDAMPLTTSRKTDRRALPDPETWSTASSSRVAPRNPTESAVCGIYADVLETPAVGVNDDFFALGGHSLLASRVVSRIRAELNCDLPLRTLFDSRTPARLAEAIDSASATGIPAITPRSGVTPAPITLAQQQLLVTRDSLLDETVFPVSPYGFRLSGRVDRDVLDRALTRIVARHEPLRTGFRDDGDGFVLMVRDPAPVSADVVHVTTEDAAADAIRAELARPFDLTGGTLLRAVLVRIAEDEHLLLLILHHIAGDGWSFDLLVRELSALYTELAGGPVAALPEITTTYSDFAQWEHDVMSGLALAEHQDYWRTNLAGAAALRLPTERPRGHGAPAGRSQAWTVSPEATSAARRLAEAEGTTLYETLLAAFALAAAGLSGLDDIVVTTPFANRGRPETDHLIGFFAKVAALRVDLSDDPTFREVLRRVHTTVLGAHTHQNLPYASMRAATPGLPEPLVQFQLISSLASDLVLPGVTSRRFWMVETDLGITNGELAMWFFDDAGTLHGTVVFDESLLAPATIEKLLAALESTLHVVSATPLARVSEAHAANVSVRS</sequence>
<organism evidence="6 7">
    <name type="scientific">Streptomyces endocoffeicus</name>
    <dbReference type="NCBI Taxonomy" id="2898945"/>
    <lineage>
        <taxon>Bacteria</taxon>
        <taxon>Bacillati</taxon>
        <taxon>Actinomycetota</taxon>
        <taxon>Actinomycetes</taxon>
        <taxon>Kitasatosporales</taxon>
        <taxon>Streptomycetaceae</taxon>
        <taxon>Streptomyces</taxon>
    </lineage>
</organism>
<feature type="region of interest" description="Disordered" evidence="4">
    <location>
        <begin position="1"/>
        <end position="25"/>
    </location>
</feature>
<evidence type="ECO:0000313" key="7">
    <source>
        <dbReference type="Proteomes" id="UP000621510"/>
    </source>
</evidence>
<dbReference type="EMBL" id="JAERRG010000077">
    <property type="protein sequence ID" value="MBL1120961.1"/>
    <property type="molecule type" value="Genomic_DNA"/>
</dbReference>
<dbReference type="Pfam" id="PF00550">
    <property type="entry name" value="PP-binding"/>
    <property type="match status" value="1"/>
</dbReference>
<comment type="caution">
    <text evidence="6">The sequence shown here is derived from an EMBL/GenBank/DDBJ whole genome shotgun (WGS) entry which is preliminary data.</text>
</comment>
<dbReference type="SUPFAM" id="SSF47336">
    <property type="entry name" value="ACP-like"/>
    <property type="match status" value="1"/>
</dbReference>
<dbReference type="PANTHER" id="PTHR45527:SF1">
    <property type="entry name" value="FATTY ACID SYNTHASE"/>
    <property type="match status" value="1"/>
</dbReference>
<keyword evidence="7" id="KW-1185">Reference proteome</keyword>
<dbReference type="PROSITE" id="PS50075">
    <property type="entry name" value="CARRIER"/>
    <property type="match status" value="1"/>
</dbReference>
<dbReference type="Gene3D" id="3.40.50.980">
    <property type="match status" value="2"/>
</dbReference>
<dbReference type="SUPFAM" id="SSF52777">
    <property type="entry name" value="CoA-dependent acyltransferases"/>
    <property type="match status" value="4"/>
</dbReference>
<protein>
    <submittedName>
        <fullName evidence="6">Amino acid adenylation domain-containing protein</fullName>
    </submittedName>
</protein>
<dbReference type="InterPro" id="IPR000873">
    <property type="entry name" value="AMP-dep_synth/lig_dom"/>
</dbReference>
<evidence type="ECO:0000256" key="2">
    <source>
        <dbReference type="ARBA" id="ARBA00022450"/>
    </source>
</evidence>
<dbReference type="RefSeq" id="WP_201858707.1">
    <property type="nucleotide sequence ID" value="NZ_JAERRG010000077.1"/>
</dbReference>
<keyword evidence="3" id="KW-0597">Phosphoprotein</keyword>
<feature type="region of interest" description="Disordered" evidence="4">
    <location>
        <begin position="965"/>
        <end position="989"/>
    </location>
</feature>
<dbReference type="Proteomes" id="UP000621510">
    <property type="component" value="Unassembled WGS sequence"/>
</dbReference>
<dbReference type="InterPro" id="IPR001242">
    <property type="entry name" value="Condensation_dom"/>
</dbReference>
<dbReference type="Pfam" id="PF00501">
    <property type="entry name" value="AMP-binding"/>
    <property type="match status" value="1"/>
</dbReference>
<evidence type="ECO:0000256" key="4">
    <source>
        <dbReference type="SAM" id="MobiDB-lite"/>
    </source>
</evidence>
<dbReference type="Gene3D" id="3.30.559.10">
    <property type="entry name" value="Chloramphenicol acetyltransferase-like domain"/>
    <property type="match status" value="2"/>
</dbReference>
<dbReference type="NCBIfam" id="TIGR01733">
    <property type="entry name" value="AA-adenyl-dom"/>
    <property type="match status" value="1"/>
</dbReference>
<gene>
    <name evidence="6" type="ORF">JK364_53315</name>
</gene>
<dbReference type="Pfam" id="PF00668">
    <property type="entry name" value="Condensation"/>
    <property type="match status" value="2"/>
</dbReference>
<name>A0ABS1Q8H8_9ACTN</name>